<keyword evidence="3" id="KW-1185">Reference proteome</keyword>
<gene>
    <name evidence="2" type="ORF">J1836_20450</name>
</gene>
<reference evidence="2 3" key="1">
    <citation type="submission" date="2021-03" db="EMBL/GenBank/DDBJ databases">
        <title>Draft genome and methylome analysis of Thiotrix fructosivoruns ATCC 49748.</title>
        <authorList>
            <person name="Fomenkov A."/>
            <person name="Grabovich M.Y."/>
            <person name="Roberts R.J."/>
        </authorList>
    </citation>
    <scope>NUCLEOTIDE SEQUENCE [LARGE SCALE GENOMIC DNA]</scope>
    <source>
        <strain evidence="2 3">ATCC 49748</strain>
    </source>
</reference>
<feature type="region of interest" description="Disordered" evidence="1">
    <location>
        <begin position="1"/>
        <end position="24"/>
    </location>
</feature>
<proteinExistence type="predicted"/>
<organism evidence="2 3">
    <name type="scientific">Thiothrix fructosivorans</name>
    <dbReference type="NCBI Taxonomy" id="111770"/>
    <lineage>
        <taxon>Bacteria</taxon>
        <taxon>Pseudomonadati</taxon>
        <taxon>Pseudomonadota</taxon>
        <taxon>Gammaproteobacteria</taxon>
        <taxon>Thiotrichales</taxon>
        <taxon>Thiotrichaceae</taxon>
        <taxon>Thiothrix</taxon>
    </lineage>
</organism>
<dbReference type="Proteomes" id="UP000664466">
    <property type="component" value="Unassembled WGS sequence"/>
</dbReference>
<evidence type="ECO:0000313" key="2">
    <source>
        <dbReference type="EMBL" id="MBO0615271.1"/>
    </source>
</evidence>
<accession>A0ABS3IRT3</accession>
<evidence type="ECO:0000313" key="3">
    <source>
        <dbReference type="Proteomes" id="UP000664466"/>
    </source>
</evidence>
<dbReference type="EMBL" id="JAFMPM010000008">
    <property type="protein sequence ID" value="MBO0615271.1"/>
    <property type="molecule type" value="Genomic_DNA"/>
</dbReference>
<evidence type="ECO:0000256" key="1">
    <source>
        <dbReference type="SAM" id="MobiDB-lite"/>
    </source>
</evidence>
<sequence>MTATYTQRGATMTGNITHTEHLTDDGGEVRELTAEDMAGFLPIGEVSPALANPTRKRKVYTLAELLEGWEPDATMSAEVREWENMPPVGNEVI</sequence>
<feature type="compositionally biased region" description="Polar residues" evidence="1">
    <location>
        <begin position="1"/>
        <end position="17"/>
    </location>
</feature>
<name>A0ABS3IRT3_9GAMM</name>
<protein>
    <submittedName>
        <fullName evidence="2">Uncharacterized protein</fullName>
    </submittedName>
</protein>
<dbReference type="RefSeq" id="WP_207252990.1">
    <property type="nucleotide sequence ID" value="NZ_JAFMPM010000008.1"/>
</dbReference>
<comment type="caution">
    <text evidence="2">The sequence shown here is derived from an EMBL/GenBank/DDBJ whole genome shotgun (WGS) entry which is preliminary data.</text>
</comment>